<evidence type="ECO:0000313" key="6">
    <source>
        <dbReference type="Proteomes" id="UP001198901"/>
    </source>
</evidence>
<proteinExistence type="inferred from homology"/>
<evidence type="ECO:0000256" key="4">
    <source>
        <dbReference type="RuleBase" id="RU361192"/>
    </source>
</evidence>
<gene>
    <name evidence="5" type="ORF">LBU54_08280</name>
</gene>
<evidence type="ECO:0000256" key="2">
    <source>
        <dbReference type="ARBA" id="ARBA00022801"/>
    </source>
</evidence>
<dbReference type="EMBL" id="JAIUJR010000004">
    <property type="protein sequence ID" value="MCA0132580.1"/>
    <property type="molecule type" value="Genomic_DNA"/>
</dbReference>
<comment type="caution">
    <text evidence="5">The sequence shown here is derived from an EMBL/GenBank/DDBJ whole genome shotgun (WGS) entry which is preliminary data.</text>
</comment>
<keyword evidence="2 4" id="KW-0378">Hydrolase</keyword>
<dbReference type="Gene3D" id="3.20.20.80">
    <property type="entry name" value="Glycosidases"/>
    <property type="match status" value="1"/>
</dbReference>
<name>A0ABS7XRE6_9FLAO</name>
<accession>A0ABS7XRE6</accession>
<dbReference type="PROSITE" id="PS51257">
    <property type="entry name" value="PROKAR_LIPOPROTEIN"/>
    <property type="match status" value="1"/>
</dbReference>
<comment type="catalytic activity">
    <reaction evidence="4">
        <text>The enzyme specifically hydrolyzes (1-&gt;4)-beta-D-galactosidic linkages in type I arabinogalactans.</text>
        <dbReference type="EC" id="3.2.1.89"/>
    </reaction>
</comment>
<keyword evidence="6" id="KW-1185">Reference proteome</keyword>
<evidence type="ECO:0000256" key="1">
    <source>
        <dbReference type="ARBA" id="ARBA00010687"/>
    </source>
</evidence>
<dbReference type="InterPro" id="IPR011683">
    <property type="entry name" value="Glyco_hydro_53"/>
</dbReference>
<dbReference type="PANTHER" id="PTHR34983:SF2">
    <property type="entry name" value="ENDO-BETA-1,4-GALACTANASE"/>
    <property type="match status" value="1"/>
</dbReference>
<dbReference type="Pfam" id="PF07745">
    <property type="entry name" value="Glyco_hydro_53"/>
    <property type="match status" value="1"/>
</dbReference>
<organism evidence="5 6">
    <name type="scientific">Winogradskyella alexanderae</name>
    <dbReference type="NCBI Taxonomy" id="2877123"/>
    <lineage>
        <taxon>Bacteria</taxon>
        <taxon>Pseudomonadati</taxon>
        <taxon>Bacteroidota</taxon>
        <taxon>Flavobacteriia</taxon>
        <taxon>Flavobacteriales</taxon>
        <taxon>Flavobacteriaceae</taxon>
        <taxon>Winogradskyella</taxon>
    </lineage>
</organism>
<sequence>MRHILVGFINILFISILVVSCASCESENQEDSNASNTVNFYFGADLSYVNEMEDCGATYKTQNGTESDVYAVFKNAGTNLARFRLWHNPTWTNYSNFQDVKKAIIRAKNANMNVLLDFHYSDTWADPSRQLIPEAWLTEINNTEALGELLYNYTFNTLNELSQENLLPDIVQVGNEINSEILQENEAEGSINWTRNSYLINKGIEAVRDVAEQKNKSIEVMLHIAQPENGLWWFEQATTNGVTDFDWIGLSYYPLWSEYALNEVQTPISTLINIYNKKLMVVETAYPFTLNNADAANNILGENALTGGFPATQQGQLDYLNSLYQILKSAGAEGLVYWEPAWVSTDCFTQWGQGSHWDNTTLFDNDGKATLGMQFYNNVLSN</sequence>
<evidence type="ECO:0000313" key="5">
    <source>
        <dbReference type="EMBL" id="MCA0132580.1"/>
    </source>
</evidence>
<protein>
    <recommendedName>
        <fullName evidence="4">Arabinogalactan endo-beta-1,4-galactanase</fullName>
        <ecNumber evidence="4">3.2.1.89</ecNumber>
    </recommendedName>
</protein>
<keyword evidence="3 4" id="KW-0326">Glycosidase</keyword>
<dbReference type="RefSeq" id="WP_224528212.1">
    <property type="nucleotide sequence ID" value="NZ_JAIUJR010000004.1"/>
</dbReference>
<reference evidence="6" key="1">
    <citation type="submission" date="2023-07" db="EMBL/GenBank/DDBJ databases">
        <authorList>
            <person name="Yue Y."/>
        </authorList>
    </citation>
    <scope>NUCLEOTIDE SEQUENCE [LARGE SCALE GENOMIC DNA]</scope>
    <source>
        <strain evidence="6">D23</strain>
    </source>
</reference>
<dbReference type="SUPFAM" id="SSF51445">
    <property type="entry name" value="(Trans)glycosidases"/>
    <property type="match status" value="1"/>
</dbReference>
<dbReference type="PANTHER" id="PTHR34983">
    <property type="entry name" value="ARABINOGALACTAN ENDO-BETA-1,4-GALACTANASE A"/>
    <property type="match status" value="1"/>
</dbReference>
<comment type="similarity">
    <text evidence="1 4">Belongs to the glycosyl hydrolase 53 family.</text>
</comment>
<evidence type="ECO:0000256" key="3">
    <source>
        <dbReference type="ARBA" id="ARBA00023295"/>
    </source>
</evidence>
<dbReference type="InterPro" id="IPR017853">
    <property type="entry name" value="GH"/>
</dbReference>
<dbReference type="EC" id="3.2.1.89" evidence="4"/>
<dbReference type="Proteomes" id="UP001198901">
    <property type="component" value="Unassembled WGS sequence"/>
</dbReference>